<dbReference type="AlphaFoldDB" id="A0ABD5WZ97"/>
<dbReference type="GeneID" id="79270914"/>
<dbReference type="PANTHER" id="PTHR12789">
    <property type="entry name" value="DENSITY-REGULATED PROTEIN HOMOLOG"/>
    <property type="match status" value="1"/>
</dbReference>
<dbReference type="GO" id="GO:0006417">
    <property type="term" value="P:regulation of translation"/>
    <property type="evidence" value="ECO:0007669"/>
    <property type="project" value="UniProtKB-KW"/>
</dbReference>
<dbReference type="PANTHER" id="PTHR12789:SF0">
    <property type="entry name" value="DENSITY-REGULATED PROTEIN"/>
    <property type="match status" value="1"/>
</dbReference>
<keyword evidence="5" id="KW-0396">Initiation factor</keyword>
<comment type="caution">
    <text evidence="5">The sequence shown here is derived from an EMBL/GenBank/DDBJ whole genome shotgun (WGS) entry which is preliminary data.</text>
</comment>
<gene>
    <name evidence="5" type="ORF">ACFQKD_12705</name>
</gene>
<dbReference type="Pfam" id="PF01253">
    <property type="entry name" value="SUI1"/>
    <property type="match status" value="1"/>
</dbReference>
<dbReference type="PROSITE" id="PS50296">
    <property type="entry name" value="SUI1"/>
    <property type="match status" value="1"/>
</dbReference>
<accession>A0ABD5WZ97</accession>
<dbReference type="SUPFAM" id="SSF55159">
    <property type="entry name" value="eIF1-like"/>
    <property type="match status" value="1"/>
</dbReference>
<name>A0ABD5WZ97_9EURY</name>
<dbReference type="EMBL" id="JBHTAG010000003">
    <property type="protein sequence ID" value="MFC7098163.1"/>
    <property type="molecule type" value="Genomic_DNA"/>
</dbReference>
<dbReference type="InterPro" id="IPR001950">
    <property type="entry name" value="SUI1"/>
</dbReference>
<dbReference type="CDD" id="cd11567">
    <property type="entry name" value="YciH_like"/>
    <property type="match status" value="1"/>
</dbReference>
<comment type="similarity">
    <text evidence="1">Belongs to the SUI1 family.</text>
</comment>
<dbReference type="InterPro" id="IPR005872">
    <property type="entry name" value="SUI1_arc_bac"/>
</dbReference>
<dbReference type="RefSeq" id="WP_276237339.1">
    <property type="nucleotide sequence ID" value="NZ_CP119989.1"/>
</dbReference>
<evidence type="ECO:0000313" key="6">
    <source>
        <dbReference type="Proteomes" id="UP001596388"/>
    </source>
</evidence>
<keyword evidence="3" id="KW-0648">Protein biosynthesis</keyword>
<keyword evidence="6" id="KW-1185">Reference proteome</keyword>
<evidence type="ECO:0000256" key="2">
    <source>
        <dbReference type="ARBA" id="ARBA00022845"/>
    </source>
</evidence>
<dbReference type="InterPro" id="IPR050318">
    <property type="entry name" value="DENR/SUI1_TIF"/>
</dbReference>
<dbReference type="Gene3D" id="3.30.780.10">
    <property type="entry name" value="SUI1-like domain"/>
    <property type="match status" value="1"/>
</dbReference>
<evidence type="ECO:0000313" key="5">
    <source>
        <dbReference type="EMBL" id="MFC7098163.1"/>
    </source>
</evidence>
<organism evidence="5 6">
    <name type="scientific">Halobaculum marinum</name>
    <dbReference type="NCBI Taxonomy" id="3031996"/>
    <lineage>
        <taxon>Archaea</taxon>
        <taxon>Methanobacteriati</taxon>
        <taxon>Methanobacteriota</taxon>
        <taxon>Stenosarchaea group</taxon>
        <taxon>Halobacteria</taxon>
        <taxon>Halobacteriales</taxon>
        <taxon>Haloferacaceae</taxon>
        <taxon>Halobaculum</taxon>
    </lineage>
</organism>
<protein>
    <submittedName>
        <fullName evidence="5">Translation initiation factor</fullName>
    </submittedName>
</protein>
<dbReference type="GO" id="GO:0003743">
    <property type="term" value="F:translation initiation factor activity"/>
    <property type="evidence" value="ECO:0007669"/>
    <property type="project" value="UniProtKB-KW"/>
</dbReference>
<reference evidence="5 6" key="1">
    <citation type="journal article" date="2019" name="Int. J. Syst. Evol. Microbiol.">
        <title>The Global Catalogue of Microorganisms (GCM) 10K type strain sequencing project: providing services to taxonomists for standard genome sequencing and annotation.</title>
        <authorList>
            <consortium name="The Broad Institute Genomics Platform"/>
            <consortium name="The Broad Institute Genome Sequencing Center for Infectious Disease"/>
            <person name="Wu L."/>
            <person name="Ma J."/>
        </authorList>
    </citation>
    <scope>NUCLEOTIDE SEQUENCE [LARGE SCALE GENOMIC DNA]</scope>
    <source>
        <strain evidence="5 6">DT55</strain>
    </source>
</reference>
<feature type="domain" description="SUI1" evidence="4">
    <location>
        <begin position="26"/>
        <end position="92"/>
    </location>
</feature>
<evidence type="ECO:0000256" key="1">
    <source>
        <dbReference type="ARBA" id="ARBA00005422"/>
    </source>
</evidence>
<evidence type="ECO:0000256" key="3">
    <source>
        <dbReference type="ARBA" id="ARBA00022917"/>
    </source>
</evidence>
<keyword evidence="2" id="KW-0810">Translation regulation</keyword>
<evidence type="ECO:0000259" key="4">
    <source>
        <dbReference type="PROSITE" id="PS50296"/>
    </source>
</evidence>
<dbReference type="InterPro" id="IPR036877">
    <property type="entry name" value="SUI1_dom_sf"/>
</dbReference>
<dbReference type="Proteomes" id="UP001596388">
    <property type="component" value="Unassembled WGS sequence"/>
</dbReference>
<sequence>MTDNDDPFAGIPDDLTADLDRAEQILSIRVERRTYNKPVTVIEGFDPDAVDMKALGKEIKQAMGAGGTVDDGTIEVQGDHESRVREFLDERGFQIA</sequence>
<proteinExistence type="inferred from homology"/>